<dbReference type="OrthoDB" id="6757261at2759"/>
<keyword evidence="6 7" id="KW-0472">Membrane</keyword>
<evidence type="ECO:0000313" key="9">
    <source>
        <dbReference type="Proteomes" id="UP000410492"/>
    </source>
</evidence>
<accession>A0A653DE15</accession>
<gene>
    <name evidence="8" type="ORF">CALMAC_LOCUS16807</name>
</gene>
<keyword evidence="4 7" id="KW-0812">Transmembrane</keyword>
<keyword evidence="5 7" id="KW-1133">Transmembrane helix</keyword>
<protein>
    <submittedName>
        <fullName evidence="8">Uncharacterized protein</fullName>
    </submittedName>
</protein>
<name>A0A653DE15_CALMS</name>
<dbReference type="Proteomes" id="UP000410492">
    <property type="component" value="Unassembled WGS sequence"/>
</dbReference>
<proteinExistence type="inferred from homology"/>
<evidence type="ECO:0000256" key="6">
    <source>
        <dbReference type="ARBA" id="ARBA00023136"/>
    </source>
</evidence>
<reference evidence="8 9" key="1">
    <citation type="submission" date="2019-01" db="EMBL/GenBank/DDBJ databases">
        <authorList>
            <person name="Sayadi A."/>
        </authorList>
    </citation>
    <scope>NUCLEOTIDE SEQUENCE [LARGE SCALE GENOMIC DNA]</scope>
</reference>
<dbReference type="AlphaFoldDB" id="A0A653DE15"/>
<evidence type="ECO:0000313" key="8">
    <source>
        <dbReference type="EMBL" id="VEN58440.1"/>
    </source>
</evidence>
<organism evidence="8 9">
    <name type="scientific">Callosobruchus maculatus</name>
    <name type="common">Southern cowpea weevil</name>
    <name type="synonym">Pulse bruchid</name>
    <dbReference type="NCBI Taxonomy" id="64391"/>
    <lineage>
        <taxon>Eukaryota</taxon>
        <taxon>Metazoa</taxon>
        <taxon>Ecdysozoa</taxon>
        <taxon>Arthropoda</taxon>
        <taxon>Hexapoda</taxon>
        <taxon>Insecta</taxon>
        <taxon>Pterygota</taxon>
        <taxon>Neoptera</taxon>
        <taxon>Endopterygota</taxon>
        <taxon>Coleoptera</taxon>
        <taxon>Polyphaga</taxon>
        <taxon>Cucujiformia</taxon>
        <taxon>Chrysomeloidea</taxon>
        <taxon>Chrysomelidae</taxon>
        <taxon>Bruchinae</taxon>
        <taxon>Bruchini</taxon>
        <taxon>Callosobruchus</taxon>
    </lineage>
</organism>
<comment type="subcellular location">
    <subcellularLocation>
        <location evidence="1">Membrane</location>
        <topology evidence="1">Multi-pass membrane protein</topology>
    </subcellularLocation>
</comment>
<dbReference type="EMBL" id="CAACVG010011613">
    <property type="protein sequence ID" value="VEN58440.1"/>
    <property type="molecule type" value="Genomic_DNA"/>
</dbReference>
<keyword evidence="3" id="KW-0813">Transport</keyword>
<evidence type="ECO:0000256" key="5">
    <source>
        <dbReference type="ARBA" id="ARBA00022989"/>
    </source>
</evidence>
<feature type="transmembrane region" description="Helical" evidence="7">
    <location>
        <begin position="82"/>
        <end position="101"/>
    </location>
</feature>
<dbReference type="InterPro" id="IPR002259">
    <property type="entry name" value="Eqnu_transpt"/>
</dbReference>
<feature type="transmembrane region" description="Helical" evidence="7">
    <location>
        <begin position="45"/>
        <end position="70"/>
    </location>
</feature>
<keyword evidence="9" id="KW-1185">Reference proteome</keyword>
<evidence type="ECO:0000256" key="1">
    <source>
        <dbReference type="ARBA" id="ARBA00004141"/>
    </source>
</evidence>
<sequence length="109" mass="12243">MTRKNAKWFILALFIQRLIFVPLYFLCNAPKGTPRNIPILLPHDWQYITIVIIDHTIMSILGGIVSLSMSRMTNGEKQKTEDGFIVISLLMGVCMGILSPLGPLCVKLL</sequence>
<dbReference type="GO" id="GO:0016020">
    <property type="term" value="C:membrane"/>
    <property type="evidence" value="ECO:0007669"/>
    <property type="project" value="UniProtKB-SubCell"/>
</dbReference>
<evidence type="ECO:0000256" key="3">
    <source>
        <dbReference type="ARBA" id="ARBA00022448"/>
    </source>
</evidence>
<evidence type="ECO:0000256" key="4">
    <source>
        <dbReference type="ARBA" id="ARBA00022692"/>
    </source>
</evidence>
<evidence type="ECO:0000256" key="7">
    <source>
        <dbReference type="SAM" id="Phobius"/>
    </source>
</evidence>
<dbReference type="GO" id="GO:0005337">
    <property type="term" value="F:nucleoside transmembrane transporter activity"/>
    <property type="evidence" value="ECO:0007669"/>
    <property type="project" value="InterPro"/>
</dbReference>
<evidence type="ECO:0000256" key="2">
    <source>
        <dbReference type="ARBA" id="ARBA00007965"/>
    </source>
</evidence>
<comment type="similarity">
    <text evidence="2">Belongs to the SLC29A/ENT transporter (TC 2.A.57) family.</text>
</comment>
<dbReference type="Pfam" id="PF01733">
    <property type="entry name" value="Nucleoside_tran"/>
    <property type="match status" value="1"/>
</dbReference>
<feature type="transmembrane region" description="Helical" evidence="7">
    <location>
        <begin position="7"/>
        <end position="25"/>
    </location>
</feature>